<evidence type="ECO:0000256" key="7">
    <source>
        <dbReference type="ARBA" id="ARBA00022771"/>
    </source>
</evidence>
<keyword evidence="15" id="KW-1185">Reference proteome</keyword>
<accession>A0ABC8QZ18</accession>
<evidence type="ECO:0000256" key="10">
    <source>
        <dbReference type="ARBA" id="ARBA00022989"/>
    </source>
</evidence>
<dbReference type="GO" id="GO:0008270">
    <property type="term" value="F:zinc ion binding"/>
    <property type="evidence" value="ECO:0007669"/>
    <property type="project" value="UniProtKB-KW"/>
</dbReference>
<feature type="transmembrane region" description="Helical" evidence="13">
    <location>
        <begin position="101"/>
        <end position="123"/>
    </location>
</feature>
<comment type="catalytic activity">
    <reaction evidence="1">
        <text>S-ubiquitinyl-[E2 ubiquitin-conjugating enzyme]-L-cysteine + [acceptor protein]-L-lysine = [E2 ubiquitin-conjugating enzyme]-L-cysteine + N(6)-ubiquitinyl-[acceptor protein]-L-lysine.</text>
        <dbReference type="EC" id="2.3.2.27"/>
    </reaction>
</comment>
<dbReference type="GO" id="GO:0061630">
    <property type="term" value="F:ubiquitin protein ligase activity"/>
    <property type="evidence" value="ECO:0007669"/>
    <property type="project" value="UniProtKB-EC"/>
</dbReference>
<evidence type="ECO:0000256" key="5">
    <source>
        <dbReference type="ARBA" id="ARBA00022692"/>
    </source>
</evidence>
<organism evidence="14 15">
    <name type="scientific">Ilex paraguariensis</name>
    <name type="common">yerba mate</name>
    <dbReference type="NCBI Taxonomy" id="185542"/>
    <lineage>
        <taxon>Eukaryota</taxon>
        <taxon>Viridiplantae</taxon>
        <taxon>Streptophyta</taxon>
        <taxon>Embryophyta</taxon>
        <taxon>Tracheophyta</taxon>
        <taxon>Spermatophyta</taxon>
        <taxon>Magnoliopsida</taxon>
        <taxon>eudicotyledons</taxon>
        <taxon>Gunneridae</taxon>
        <taxon>Pentapetalae</taxon>
        <taxon>asterids</taxon>
        <taxon>campanulids</taxon>
        <taxon>Aquifoliales</taxon>
        <taxon>Aquifoliaceae</taxon>
        <taxon>Ilex</taxon>
    </lineage>
</organism>
<name>A0ABC8QZ18_9AQUA</name>
<dbReference type="GO" id="GO:0016020">
    <property type="term" value="C:membrane"/>
    <property type="evidence" value="ECO:0007669"/>
    <property type="project" value="UniProtKB-SubCell"/>
</dbReference>
<dbReference type="Proteomes" id="UP001642360">
    <property type="component" value="Unassembled WGS sequence"/>
</dbReference>
<comment type="subcellular location">
    <subcellularLocation>
        <location evidence="2">Membrane</location>
        <topology evidence="2">Multi-pass membrane protein</topology>
    </subcellularLocation>
</comment>
<gene>
    <name evidence="14" type="ORF">ILEXP_LOCUS2540</name>
</gene>
<sequence>MTELSSTPTEATTAPLLQPREAADAGESPRPTTLAMLLGRASGRRGPSMLVRETAARQLEERRADWGYSKPVVALDMMWNLSFVIVSVVMLIATVEERPNVPIRLWICGYALQCFVHVVLVGVEYRRRNTRRRRTQETVIQRAGWNSDANDSEDEEGSFGASNQSSDVVDGYVHFFILLALLIQRMKH</sequence>
<keyword evidence="4" id="KW-0808">Transferase</keyword>
<evidence type="ECO:0000256" key="8">
    <source>
        <dbReference type="ARBA" id="ARBA00022786"/>
    </source>
</evidence>
<keyword evidence="11 13" id="KW-0472">Membrane</keyword>
<dbReference type="PANTHER" id="PTHR45977:SF11">
    <property type="entry name" value="E3 UBIQUITIN PROTEIN LIGASE RIE1"/>
    <property type="match status" value="1"/>
</dbReference>
<keyword evidence="9" id="KW-0862">Zinc</keyword>
<feature type="region of interest" description="Disordered" evidence="12">
    <location>
        <begin position="143"/>
        <end position="163"/>
    </location>
</feature>
<evidence type="ECO:0000313" key="14">
    <source>
        <dbReference type="EMBL" id="CAK9135583.1"/>
    </source>
</evidence>
<feature type="compositionally biased region" description="Polar residues" evidence="12">
    <location>
        <begin position="1"/>
        <end position="12"/>
    </location>
</feature>
<keyword evidence="6" id="KW-0479">Metal-binding</keyword>
<evidence type="ECO:0000313" key="15">
    <source>
        <dbReference type="Proteomes" id="UP001642360"/>
    </source>
</evidence>
<keyword evidence="7" id="KW-0863">Zinc-finger</keyword>
<evidence type="ECO:0000256" key="12">
    <source>
        <dbReference type="SAM" id="MobiDB-lite"/>
    </source>
</evidence>
<dbReference type="EC" id="2.3.2.27" evidence="3"/>
<evidence type="ECO:0000256" key="9">
    <source>
        <dbReference type="ARBA" id="ARBA00022833"/>
    </source>
</evidence>
<proteinExistence type="predicted"/>
<dbReference type="AlphaFoldDB" id="A0ABC8QZ18"/>
<feature type="region of interest" description="Disordered" evidence="12">
    <location>
        <begin position="1"/>
        <end position="30"/>
    </location>
</feature>
<keyword evidence="10 13" id="KW-1133">Transmembrane helix</keyword>
<dbReference type="EMBL" id="CAUOFW020000721">
    <property type="protein sequence ID" value="CAK9135583.1"/>
    <property type="molecule type" value="Genomic_DNA"/>
</dbReference>
<evidence type="ECO:0000256" key="2">
    <source>
        <dbReference type="ARBA" id="ARBA00004141"/>
    </source>
</evidence>
<evidence type="ECO:0000256" key="1">
    <source>
        <dbReference type="ARBA" id="ARBA00000900"/>
    </source>
</evidence>
<evidence type="ECO:0000256" key="6">
    <source>
        <dbReference type="ARBA" id="ARBA00022723"/>
    </source>
</evidence>
<feature type="transmembrane region" description="Helical" evidence="13">
    <location>
        <begin position="72"/>
        <end position="95"/>
    </location>
</feature>
<evidence type="ECO:0000256" key="13">
    <source>
        <dbReference type="SAM" id="Phobius"/>
    </source>
</evidence>
<evidence type="ECO:0000256" key="4">
    <source>
        <dbReference type="ARBA" id="ARBA00022679"/>
    </source>
</evidence>
<comment type="caution">
    <text evidence="14">The sequence shown here is derived from an EMBL/GenBank/DDBJ whole genome shotgun (WGS) entry which is preliminary data.</text>
</comment>
<keyword evidence="8" id="KW-0833">Ubl conjugation pathway</keyword>
<reference evidence="14 15" key="1">
    <citation type="submission" date="2024-02" db="EMBL/GenBank/DDBJ databases">
        <authorList>
            <person name="Vignale AGUSTIN F."/>
            <person name="Sosa J E."/>
            <person name="Modenutti C."/>
        </authorList>
    </citation>
    <scope>NUCLEOTIDE SEQUENCE [LARGE SCALE GENOMIC DNA]</scope>
</reference>
<protein>
    <recommendedName>
        <fullName evidence="3">RING-type E3 ubiquitin transferase</fullName>
        <ecNumber evidence="3">2.3.2.27</ecNumber>
    </recommendedName>
</protein>
<evidence type="ECO:0000256" key="3">
    <source>
        <dbReference type="ARBA" id="ARBA00012483"/>
    </source>
</evidence>
<dbReference type="PANTHER" id="PTHR45977">
    <property type="entry name" value="TARGET OF ERK KINASE MPK-1"/>
    <property type="match status" value="1"/>
</dbReference>
<evidence type="ECO:0000256" key="11">
    <source>
        <dbReference type="ARBA" id="ARBA00023136"/>
    </source>
</evidence>
<keyword evidence="5 13" id="KW-0812">Transmembrane</keyword>